<dbReference type="AlphaFoldDB" id="A0A183G6I8"/>
<accession>A0A183G6I8</accession>
<evidence type="ECO:0000313" key="2">
    <source>
        <dbReference type="Proteomes" id="UP000050761"/>
    </source>
</evidence>
<organism evidence="2 3">
    <name type="scientific">Heligmosomoides polygyrus</name>
    <name type="common">Parasitic roundworm</name>
    <dbReference type="NCBI Taxonomy" id="6339"/>
    <lineage>
        <taxon>Eukaryota</taxon>
        <taxon>Metazoa</taxon>
        <taxon>Ecdysozoa</taxon>
        <taxon>Nematoda</taxon>
        <taxon>Chromadorea</taxon>
        <taxon>Rhabditida</taxon>
        <taxon>Rhabditina</taxon>
        <taxon>Rhabditomorpha</taxon>
        <taxon>Strongyloidea</taxon>
        <taxon>Heligmosomidae</taxon>
        <taxon>Heligmosomoides</taxon>
    </lineage>
</organism>
<dbReference type="WBParaSite" id="HPBE_0001732101-mRNA-1">
    <property type="protein sequence ID" value="HPBE_0001732101-mRNA-1"/>
    <property type="gene ID" value="HPBE_0001732101"/>
</dbReference>
<reference evidence="1 2" key="1">
    <citation type="submission" date="2018-11" db="EMBL/GenBank/DDBJ databases">
        <authorList>
            <consortium name="Pathogen Informatics"/>
        </authorList>
    </citation>
    <scope>NUCLEOTIDE SEQUENCE [LARGE SCALE GENOMIC DNA]</scope>
</reference>
<dbReference type="EMBL" id="UZAH01029937">
    <property type="protein sequence ID" value="VDP08549.1"/>
    <property type="molecule type" value="Genomic_DNA"/>
</dbReference>
<reference evidence="3" key="2">
    <citation type="submission" date="2019-09" db="UniProtKB">
        <authorList>
            <consortium name="WormBaseParasite"/>
        </authorList>
    </citation>
    <scope>IDENTIFICATION</scope>
</reference>
<accession>A0A3P8E893</accession>
<evidence type="ECO:0000313" key="1">
    <source>
        <dbReference type="EMBL" id="VDP08549.1"/>
    </source>
</evidence>
<protein>
    <submittedName>
        <fullName evidence="1 3">Uncharacterized protein</fullName>
    </submittedName>
</protein>
<evidence type="ECO:0000313" key="3">
    <source>
        <dbReference type="WBParaSite" id="HPBE_0001732101-mRNA-1"/>
    </source>
</evidence>
<dbReference type="Proteomes" id="UP000050761">
    <property type="component" value="Unassembled WGS sequence"/>
</dbReference>
<name>A0A183G6I8_HELPZ</name>
<gene>
    <name evidence="1" type="ORF">HPBE_LOCUS17318</name>
</gene>
<proteinExistence type="predicted"/>
<keyword evidence="2" id="KW-1185">Reference proteome</keyword>
<sequence length="180" mass="19909">MSGHRQLSVHPAVALHPHIYEDEAKPGFASLDFGSPSASRPGLPVIVIDTPPRPDPTSDDLTTGDPENCQTLTGLSVSVRENDQTTWLARAGVGFTFWPHQATRAEIRDYEKPEEIFPFPRRYSMETNGSAYPKKDHTEFLLVVLTVVLLPRDPINLPVTFVTVPHGARPTVRPPHRSTG</sequence>